<dbReference type="PANTHER" id="PTHR47942">
    <property type="entry name" value="TETRATRICOPEPTIDE REPEAT (TPR)-LIKE SUPERFAMILY PROTEIN-RELATED"/>
    <property type="match status" value="1"/>
</dbReference>
<feature type="repeat" description="PPR" evidence="2">
    <location>
        <begin position="160"/>
        <end position="194"/>
    </location>
</feature>
<dbReference type="Pfam" id="PF12854">
    <property type="entry name" value="PPR_1"/>
    <property type="match status" value="1"/>
</dbReference>
<sequence>MWSYYVPTLLHMDEIFVDGDGDGYVEKLRNTHSAWKPALNSQCLELSRQNADIYTTSKQLTQLSKYVCLALYTFNYDSAPNLAAAFNGLLSALCKSKNVRTLRSILIDGWGRDPNLPKAREVFREKIDVDCNHDIVTYGIVVEVLFRAGRVKMLNGIRANVVVYNALIDAFCKANKFKNVHRVSNDTNSKGLPQETEEVFSVFHKVWKYMKLKQFVPSMHTSKYW</sequence>
<dbReference type="InterPro" id="IPR011990">
    <property type="entry name" value="TPR-like_helical_dom_sf"/>
</dbReference>
<keyword evidence="4" id="KW-1185">Reference proteome</keyword>
<gene>
    <name evidence="3" type="ORF">DVH24_039521</name>
</gene>
<evidence type="ECO:0000256" key="2">
    <source>
        <dbReference type="PROSITE-ProRule" id="PRU00708"/>
    </source>
</evidence>
<name>A0A498I0Q1_MALDO</name>
<comment type="caution">
    <text evidence="3">The sequence shown here is derived from an EMBL/GenBank/DDBJ whole genome shotgun (WGS) entry which is preliminary data.</text>
</comment>
<dbReference type="InterPro" id="IPR051222">
    <property type="entry name" value="PPR/CCM1_RNA-binding"/>
</dbReference>
<dbReference type="Gene3D" id="1.25.40.10">
    <property type="entry name" value="Tetratricopeptide repeat domain"/>
    <property type="match status" value="2"/>
</dbReference>
<keyword evidence="1" id="KW-0677">Repeat</keyword>
<dbReference type="PANTHER" id="PTHR47942:SF16">
    <property type="entry name" value="PENTATRICOPEPTIDE REPEAT DOMAIN CONTAINING PROTEIN-RELATED"/>
    <property type="match status" value="1"/>
</dbReference>
<dbReference type="InterPro" id="IPR002885">
    <property type="entry name" value="PPR_rpt"/>
</dbReference>
<evidence type="ECO:0000256" key="1">
    <source>
        <dbReference type="ARBA" id="ARBA00022737"/>
    </source>
</evidence>
<evidence type="ECO:0000313" key="4">
    <source>
        <dbReference type="Proteomes" id="UP000290289"/>
    </source>
</evidence>
<protein>
    <submittedName>
        <fullName evidence="3">Uncharacterized protein</fullName>
    </submittedName>
</protein>
<dbReference type="EMBL" id="RDQH01000341">
    <property type="protein sequence ID" value="RXH75822.1"/>
    <property type="molecule type" value="Genomic_DNA"/>
</dbReference>
<proteinExistence type="predicted"/>
<dbReference type="AlphaFoldDB" id="A0A498I0Q1"/>
<dbReference type="Proteomes" id="UP000290289">
    <property type="component" value="Chromosome 15"/>
</dbReference>
<evidence type="ECO:0000313" key="3">
    <source>
        <dbReference type="EMBL" id="RXH75822.1"/>
    </source>
</evidence>
<dbReference type="PROSITE" id="PS51375">
    <property type="entry name" value="PPR"/>
    <property type="match status" value="1"/>
</dbReference>
<organism evidence="3 4">
    <name type="scientific">Malus domestica</name>
    <name type="common">Apple</name>
    <name type="synonym">Pyrus malus</name>
    <dbReference type="NCBI Taxonomy" id="3750"/>
    <lineage>
        <taxon>Eukaryota</taxon>
        <taxon>Viridiplantae</taxon>
        <taxon>Streptophyta</taxon>
        <taxon>Embryophyta</taxon>
        <taxon>Tracheophyta</taxon>
        <taxon>Spermatophyta</taxon>
        <taxon>Magnoliopsida</taxon>
        <taxon>eudicotyledons</taxon>
        <taxon>Gunneridae</taxon>
        <taxon>Pentapetalae</taxon>
        <taxon>rosids</taxon>
        <taxon>fabids</taxon>
        <taxon>Rosales</taxon>
        <taxon>Rosaceae</taxon>
        <taxon>Amygdaloideae</taxon>
        <taxon>Maleae</taxon>
        <taxon>Malus</taxon>
    </lineage>
</organism>
<reference evidence="3 4" key="1">
    <citation type="submission" date="2018-10" db="EMBL/GenBank/DDBJ databases">
        <title>A high-quality apple genome assembly.</title>
        <authorList>
            <person name="Hu J."/>
        </authorList>
    </citation>
    <scope>NUCLEOTIDE SEQUENCE [LARGE SCALE GENOMIC DNA]</scope>
    <source>
        <strain evidence="4">cv. HFTH1</strain>
        <tissue evidence="3">Young leaf</tissue>
    </source>
</reference>
<accession>A0A498I0Q1</accession>
<dbReference type="NCBIfam" id="TIGR00756">
    <property type="entry name" value="PPR"/>
    <property type="match status" value="1"/>
</dbReference>